<dbReference type="GO" id="GO:0042597">
    <property type="term" value="C:periplasmic space"/>
    <property type="evidence" value="ECO:0007669"/>
    <property type="project" value="InterPro"/>
</dbReference>
<evidence type="ECO:0000256" key="1">
    <source>
        <dbReference type="ARBA" id="ARBA00022729"/>
    </source>
</evidence>
<protein>
    <submittedName>
        <fullName evidence="4">Alginate lyase family protein</fullName>
    </submittedName>
</protein>
<dbReference type="Gene3D" id="1.50.10.100">
    <property type="entry name" value="Chondroitin AC/alginate lyase"/>
    <property type="match status" value="1"/>
</dbReference>
<keyword evidence="2 4" id="KW-0456">Lyase</keyword>
<name>A0A9D2KDW8_9BACE</name>
<reference evidence="4" key="2">
    <citation type="submission" date="2021-04" db="EMBL/GenBank/DDBJ databases">
        <authorList>
            <person name="Gilroy R."/>
        </authorList>
    </citation>
    <scope>NUCLEOTIDE SEQUENCE</scope>
    <source>
        <strain evidence="4">CHK118-2852</strain>
    </source>
</reference>
<dbReference type="EMBL" id="DXAV01000082">
    <property type="protein sequence ID" value="HIZ92390.1"/>
    <property type="molecule type" value="Genomic_DNA"/>
</dbReference>
<reference evidence="4" key="1">
    <citation type="journal article" date="2021" name="PeerJ">
        <title>Extensive microbial diversity within the chicken gut microbiome revealed by metagenomics and culture.</title>
        <authorList>
            <person name="Gilroy R."/>
            <person name="Ravi A."/>
            <person name="Getino M."/>
            <person name="Pursley I."/>
            <person name="Horton D.L."/>
            <person name="Alikhan N.F."/>
            <person name="Baker D."/>
            <person name="Gharbi K."/>
            <person name="Hall N."/>
            <person name="Watson M."/>
            <person name="Adriaenssens E.M."/>
            <person name="Foster-Nyarko E."/>
            <person name="Jarju S."/>
            <person name="Secka A."/>
            <person name="Antonio M."/>
            <person name="Oren A."/>
            <person name="Chaudhuri R.R."/>
            <person name="La Ragione R."/>
            <person name="Hildebrand F."/>
            <person name="Pallen M.J."/>
        </authorList>
    </citation>
    <scope>NUCLEOTIDE SEQUENCE</scope>
    <source>
        <strain evidence="4">CHK118-2852</strain>
    </source>
</reference>
<gene>
    <name evidence="4" type="ORF">H9807_09805</name>
</gene>
<evidence type="ECO:0000256" key="2">
    <source>
        <dbReference type="ARBA" id="ARBA00023239"/>
    </source>
</evidence>
<evidence type="ECO:0000313" key="5">
    <source>
        <dbReference type="Proteomes" id="UP000824108"/>
    </source>
</evidence>
<dbReference type="InterPro" id="IPR011330">
    <property type="entry name" value="Glyco_hydro/deAcase_b/a-brl"/>
</dbReference>
<dbReference type="Pfam" id="PF05426">
    <property type="entry name" value="Alginate_lyase"/>
    <property type="match status" value="1"/>
</dbReference>
<dbReference type="GO" id="GO:0005975">
    <property type="term" value="P:carbohydrate metabolic process"/>
    <property type="evidence" value="ECO:0007669"/>
    <property type="project" value="InterPro"/>
</dbReference>
<evidence type="ECO:0000313" key="4">
    <source>
        <dbReference type="EMBL" id="HIZ92390.1"/>
    </source>
</evidence>
<proteinExistence type="predicted"/>
<comment type="caution">
    <text evidence="4">The sequence shown here is derived from an EMBL/GenBank/DDBJ whole genome shotgun (WGS) entry which is preliminary data.</text>
</comment>
<dbReference type="Gene3D" id="3.20.20.370">
    <property type="entry name" value="Glycoside hydrolase/deacetylase"/>
    <property type="match status" value="1"/>
</dbReference>
<dbReference type="AlphaFoldDB" id="A0A9D2KDW8"/>
<feature type="domain" description="Alginate lyase" evidence="3">
    <location>
        <begin position="55"/>
        <end position="336"/>
    </location>
</feature>
<dbReference type="SUPFAM" id="SSF88713">
    <property type="entry name" value="Glycoside hydrolase/deacetylase"/>
    <property type="match status" value="1"/>
</dbReference>
<keyword evidence="1" id="KW-0732">Signal</keyword>
<dbReference type="InterPro" id="IPR008397">
    <property type="entry name" value="Alginate_lyase_dom"/>
</dbReference>
<dbReference type="SUPFAM" id="SSF48230">
    <property type="entry name" value="Chondroitin AC/alginate lyase"/>
    <property type="match status" value="1"/>
</dbReference>
<dbReference type="InterPro" id="IPR008929">
    <property type="entry name" value="Chondroitin_lyas"/>
</dbReference>
<sequence length="625" mass="71911">MKAETKVIPVIQVTSVWDMEHLAKVKKQLRKPFYTASYGALLQEADDWLKQEPLSVMMKKQVPASGDKHDYMSIARYYWPDPSKPDGLPYINKDGEVNPEIFDYDRYPLGQMVDRVIALTLAWYFSGEERYAAEATKQVRVWFLDKDTRMNPNLEYSQVVMGKDNNKGRSSGLIDTYSFIEMLEAVTLLEKSRSFTEADSKALKAWFEQLTEWMLTSPQGRKEAASANNHSVSYDTQVIAFALYSGNRKLAEETIKAFPEKRLFRQVEPDGSQPQELRRTLAFHYSRENLTHVINIMLMAKRAGLPIDRLESADGRSFYKAIDFLTPYVEKGQEAWPYQQISGWEGEVQSFCKDLYRIASCLNPAKKEDYLRLFRSHHVYHLKDRFNLLFLDEDLLAGCSPKVILKLDDLSVKNHICSCASVMDVLKRRGISASFGVIMQRCDATLQSSLRPYMQAKDAEGNRLFEFWHHGYDHKRPEFGGASYEHQKRHFELADSLGKAMLGVELTTFGAPFNQVDSLTARVIQENGGYRYVFFANERLFQGTGICVLNNRINMEDGTGKVDYKYFLKNYKAGGAVEKPYIVLQGHPNQWDEQRIKEFVQIIEFLKKGGCEFVLPSQMDIMTNL</sequence>
<organism evidence="4 5">
    <name type="scientific">Candidatus Bacteroides merdavium</name>
    <dbReference type="NCBI Taxonomy" id="2838472"/>
    <lineage>
        <taxon>Bacteria</taxon>
        <taxon>Pseudomonadati</taxon>
        <taxon>Bacteroidota</taxon>
        <taxon>Bacteroidia</taxon>
        <taxon>Bacteroidales</taxon>
        <taxon>Bacteroidaceae</taxon>
        <taxon>Bacteroides</taxon>
    </lineage>
</organism>
<evidence type="ECO:0000259" key="3">
    <source>
        <dbReference type="Pfam" id="PF05426"/>
    </source>
</evidence>
<dbReference type="GO" id="GO:0016829">
    <property type="term" value="F:lyase activity"/>
    <property type="evidence" value="ECO:0007669"/>
    <property type="project" value="UniProtKB-KW"/>
</dbReference>
<dbReference type="Proteomes" id="UP000824108">
    <property type="component" value="Unassembled WGS sequence"/>
</dbReference>
<accession>A0A9D2KDW8</accession>